<dbReference type="Proteomes" id="UP001316803">
    <property type="component" value="Unassembled WGS sequence"/>
</dbReference>
<feature type="compositionally biased region" description="Polar residues" evidence="2">
    <location>
        <begin position="16"/>
        <end position="27"/>
    </location>
</feature>
<protein>
    <submittedName>
        <fullName evidence="3">Uncharacterized protein</fullName>
    </submittedName>
</protein>
<proteinExistence type="predicted"/>
<name>A0AAN8F388_9EURO</name>
<feature type="coiled-coil region" evidence="1">
    <location>
        <begin position="99"/>
        <end position="144"/>
    </location>
</feature>
<sequence length="160" mass="17333">MTSAQSQPAPDLTSPEVATNSAATSEFTPAPTIPTPQSSGNPSAQTPFEQAHTKFHAVTTNSEIEFQAIEAAGVAFKQAQENPEWATSPAFREEAWMALVAACKRAERAEKAQEEANREMEKAIEEARAELEVEKKVVDAERRIIAALQSVLDRTDGFGC</sequence>
<accession>A0AAN8F388</accession>
<dbReference type="AlphaFoldDB" id="A0AAN8F388"/>
<evidence type="ECO:0000313" key="3">
    <source>
        <dbReference type="EMBL" id="KAK5955648.1"/>
    </source>
</evidence>
<gene>
    <name evidence="3" type="ORF">OHC33_003289</name>
</gene>
<feature type="region of interest" description="Disordered" evidence="2">
    <location>
        <begin position="1"/>
        <end position="52"/>
    </location>
</feature>
<evidence type="ECO:0000313" key="4">
    <source>
        <dbReference type="Proteomes" id="UP001316803"/>
    </source>
</evidence>
<organism evidence="3 4">
    <name type="scientific">Knufia fluminis</name>
    <dbReference type="NCBI Taxonomy" id="191047"/>
    <lineage>
        <taxon>Eukaryota</taxon>
        <taxon>Fungi</taxon>
        <taxon>Dikarya</taxon>
        <taxon>Ascomycota</taxon>
        <taxon>Pezizomycotina</taxon>
        <taxon>Eurotiomycetes</taxon>
        <taxon>Chaetothyriomycetidae</taxon>
        <taxon>Chaetothyriales</taxon>
        <taxon>Trichomeriaceae</taxon>
        <taxon>Knufia</taxon>
    </lineage>
</organism>
<dbReference type="EMBL" id="JAKLMC020000006">
    <property type="protein sequence ID" value="KAK5955648.1"/>
    <property type="molecule type" value="Genomic_DNA"/>
</dbReference>
<keyword evidence="4" id="KW-1185">Reference proteome</keyword>
<reference evidence="3 4" key="1">
    <citation type="submission" date="2022-12" db="EMBL/GenBank/DDBJ databases">
        <title>Genomic features and morphological characterization of a novel Knufia sp. strain isolated from spacecraft assembly facility.</title>
        <authorList>
            <person name="Teixeira M."/>
            <person name="Chander A.M."/>
            <person name="Stajich J.E."/>
            <person name="Venkateswaran K."/>
        </authorList>
    </citation>
    <scope>NUCLEOTIDE SEQUENCE [LARGE SCALE GENOMIC DNA]</scope>
    <source>
        <strain evidence="3 4">FJI-L2-BK-P2</strain>
    </source>
</reference>
<evidence type="ECO:0000256" key="1">
    <source>
        <dbReference type="SAM" id="Coils"/>
    </source>
</evidence>
<evidence type="ECO:0000256" key="2">
    <source>
        <dbReference type="SAM" id="MobiDB-lite"/>
    </source>
</evidence>
<keyword evidence="1" id="KW-0175">Coiled coil</keyword>
<comment type="caution">
    <text evidence="3">The sequence shown here is derived from an EMBL/GenBank/DDBJ whole genome shotgun (WGS) entry which is preliminary data.</text>
</comment>
<feature type="compositionally biased region" description="Polar residues" evidence="2">
    <location>
        <begin position="35"/>
        <end position="48"/>
    </location>
</feature>